<evidence type="ECO:0000256" key="4">
    <source>
        <dbReference type="PROSITE-ProRule" id="PRU00277"/>
    </source>
</evidence>
<dbReference type="PROSITE" id="PS50059">
    <property type="entry name" value="FKBP_PPIASE"/>
    <property type="match status" value="1"/>
</dbReference>
<feature type="region of interest" description="Disordered" evidence="5">
    <location>
        <begin position="1"/>
        <end position="207"/>
    </location>
</feature>
<evidence type="ECO:0000313" key="7">
    <source>
        <dbReference type="EMBL" id="MDQ2309873.1"/>
    </source>
</evidence>
<comment type="caution">
    <text evidence="7">The sequence shown here is derived from an EMBL/GenBank/DDBJ whole genome shotgun (WGS) entry which is preliminary data.</text>
</comment>
<keyword evidence="3 4" id="KW-0697">Rotamase</keyword>
<dbReference type="EMBL" id="JAVDNV010000007">
    <property type="protein sequence ID" value="MDQ2309873.1"/>
    <property type="molecule type" value="Genomic_DNA"/>
</dbReference>
<dbReference type="InterPro" id="IPR000774">
    <property type="entry name" value="PPIase_FKBP_N"/>
</dbReference>
<evidence type="ECO:0000256" key="5">
    <source>
        <dbReference type="SAM" id="MobiDB-lite"/>
    </source>
</evidence>
<feature type="region of interest" description="Disordered" evidence="5">
    <location>
        <begin position="275"/>
        <end position="295"/>
    </location>
</feature>
<dbReference type="SUPFAM" id="SSF54534">
    <property type="entry name" value="FKBP-like"/>
    <property type="match status" value="1"/>
</dbReference>
<name>A0AAW8HQM7_PLUGE</name>
<dbReference type="RefSeq" id="WP_306725704.1">
    <property type="nucleotide sequence ID" value="NZ_JAVDNV010000007.1"/>
</dbReference>
<dbReference type="Pfam" id="PF00254">
    <property type="entry name" value="FKBP_C"/>
    <property type="match status" value="1"/>
</dbReference>
<dbReference type="Proteomes" id="UP001236270">
    <property type="component" value="Unassembled WGS sequence"/>
</dbReference>
<evidence type="ECO:0000256" key="3">
    <source>
        <dbReference type="ARBA" id="ARBA00023110"/>
    </source>
</evidence>
<evidence type="ECO:0000313" key="8">
    <source>
        <dbReference type="Proteomes" id="UP001236270"/>
    </source>
</evidence>
<keyword evidence="4 7" id="KW-0413">Isomerase</keyword>
<comment type="catalytic activity">
    <reaction evidence="1 4">
        <text>[protein]-peptidylproline (omega=180) = [protein]-peptidylproline (omega=0)</text>
        <dbReference type="Rhea" id="RHEA:16237"/>
        <dbReference type="Rhea" id="RHEA-COMP:10747"/>
        <dbReference type="Rhea" id="RHEA-COMP:10748"/>
        <dbReference type="ChEBI" id="CHEBI:83833"/>
        <dbReference type="ChEBI" id="CHEBI:83834"/>
        <dbReference type="EC" id="5.2.1.8"/>
    </reaction>
</comment>
<feature type="compositionally biased region" description="Polar residues" evidence="5">
    <location>
        <begin position="139"/>
        <end position="150"/>
    </location>
</feature>
<gene>
    <name evidence="7" type="ORF">RBJ30_12315</name>
</gene>
<feature type="compositionally biased region" description="Basic and acidic residues" evidence="5">
    <location>
        <begin position="275"/>
        <end position="284"/>
    </location>
</feature>
<feature type="compositionally biased region" description="Basic and acidic residues" evidence="5">
    <location>
        <begin position="1"/>
        <end position="10"/>
    </location>
</feature>
<dbReference type="InterPro" id="IPR036944">
    <property type="entry name" value="PPIase_FKBP_N_sf"/>
</dbReference>
<evidence type="ECO:0000256" key="1">
    <source>
        <dbReference type="ARBA" id="ARBA00000971"/>
    </source>
</evidence>
<protein>
    <recommendedName>
        <fullName evidence="2 4">peptidylprolyl isomerase</fullName>
        <ecNumber evidence="2 4">5.2.1.8</ecNumber>
    </recommendedName>
</protein>
<dbReference type="PANTHER" id="PTHR23159:SF31">
    <property type="entry name" value="CENTROSOME-ASSOCIATED PROTEIN CEP250 ISOFORM X1"/>
    <property type="match status" value="1"/>
</dbReference>
<evidence type="ECO:0000256" key="2">
    <source>
        <dbReference type="ARBA" id="ARBA00013194"/>
    </source>
</evidence>
<dbReference type="Gene3D" id="1.10.287.460">
    <property type="entry name" value="Peptidyl-prolyl cis-trans isomerase, FKBP-type, N-terminal domain"/>
    <property type="match status" value="1"/>
</dbReference>
<dbReference type="InterPro" id="IPR001179">
    <property type="entry name" value="PPIase_FKBP_dom"/>
</dbReference>
<dbReference type="AlphaFoldDB" id="A0AAW8HQM7"/>
<proteinExistence type="predicted"/>
<evidence type="ECO:0000259" key="6">
    <source>
        <dbReference type="PROSITE" id="PS50059"/>
    </source>
</evidence>
<dbReference type="GO" id="GO:0003755">
    <property type="term" value="F:peptidyl-prolyl cis-trans isomerase activity"/>
    <property type="evidence" value="ECO:0007669"/>
    <property type="project" value="UniProtKB-KW"/>
</dbReference>
<sequence>EASHRSERRQNAAGAGRQEAAAGLAESQKKADELQKQLTVLNAGKTQREQDGKKLQQALAESQKKADELQKQLTVLNAGKTQREQDGKKLQQALAESQKKADDMQQQFTVLTADKTQREQDGKKLQQALAESQKKADDLQQQLTVLNSGKTQREQDGKKLQQALAESQKKADELQKQVAALTGGKAQQEQDGKKLQQALAENQKKTDELTRQIATLTADKTGQEQIALKLQQTLAESEKKSGEQARQIAALTAEQTEKQKQAEALVKELTELKARHGEKERDAEDAQNALTESRTKVDALQKQLAALEQKAATLEAGEPKTAEQIRDYAIGTSLGSDMLSMLKERETYGIRIGKNQALNGVADAFTGHLKLPADKIARALYELDVNFNKQEKTLKERMEKQGAQYIAKFSKQPKVKKAPSGFYYRVDYVGQGEIKDTDKVVVVVKESLTDGTVVKDMDVEGTSVSQPLSAYPPLFQAALSQLKNHGSLTMVVPPTLAYGDKGLPPDIPPGATMVYNVRILDILPETAEVGAKR</sequence>
<accession>A0AAW8HQM7</accession>
<dbReference type="EC" id="5.2.1.8" evidence="2 4"/>
<organism evidence="7 8">
    <name type="scientific">Pluralibacter gergoviae</name>
    <name type="common">Enterobacter gergoviae</name>
    <dbReference type="NCBI Taxonomy" id="61647"/>
    <lineage>
        <taxon>Bacteria</taxon>
        <taxon>Pseudomonadati</taxon>
        <taxon>Pseudomonadota</taxon>
        <taxon>Gammaproteobacteria</taxon>
        <taxon>Enterobacterales</taxon>
        <taxon>Enterobacteriaceae</taxon>
        <taxon>Pluralibacter</taxon>
    </lineage>
</organism>
<dbReference type="PANTHER" id="PTHR23159">
    <property type="entry name" value="CENTROSOMAL PROTEIN 2"/>
    <property type="match status" value="1"/>
</dbReference>
<reference evidence="7" key="1">
    <citation type="submission" date="2023-08" db="EMBL/GenBank/DDBJ databases">
        <title>WGS of pathogenic bacterial species, Los Angeles County Public Health Laboratories.</title>
        <authorList>
            <person name="Garrigues J.M."/>
            <person name="Green N.M."/>
        </authorList>
    </citation>
    <scope>NUCLEOTIDE SEQUENCE</scope>
    <source>
        <strain evidence="7">LACPHL-BACT-2023-00068</strain>
    </source>
</reference>
<dbReference type="Gene3D" id="3.10.50.40">
    <property type="match status" value="1"/>
</dbReference>
<feature type="compositionally biased region" description="Basic and acidic residues" evidence="5">
    <location>
        <begin position="115"/>
        <end position="124"/>
    </location>
</feature>
<dbReference type="InterPro" id="IPR046357">
    <property type="entry name" value="PPIase_dom_sf"/>
</dbReference>
<dbReference type="Pfam" id="PF01346">
    <property type="entry name" value="FKBP_N"/>
    <property type="match status" value="1"/>
</dbReference>
<feature type="non-terminal residue" evidence="7">
    <location>
        <position position="1"/>
    </location>
</feature>
<feature type="domain" description="PPIase FKBP-type" evidence="6">
    <location>
        <begin position="437"/>
        <end position="523"/>
    </location>
</feature>
<dbReference type="GO" id="GO:0006457">
    <property type="term" value="P:protein folding"/>
    <property type="evidence" value="ECO:0007669"/>
    <property type="project" value="InterPro"/>
</dbReference>
<feature type="compositionally biased region" description="Low complexity" evidence="5">
    <location>
        <begin position="11"/>
        <end position="26"/>
    </location>
</feature>